<dbReference type="OrthoDB" id="2581980at2759"/>
<dbReference type="Gene3D" id="3.30.559.10">
    <property type="entry name" value="Chloramphenicol acetyltransferase-like domain"/>
    <property type="match status" value="1"/>
</dbReference>
<dbReference type="Proteomes" id="UP000279259">
    <property type="component" value="Unassembled WGS sequence"/>
</dbReference>
<keyword evidence="2" id="KW-1185">Reference proteome</keyword>
<dbReference type="EMBL" id="RSCD01000021">
    <property type="protein sequence ID" value="RSH85270.1"/>
    <property type="molecule type" value="Genomic_DNA"/>
</dbReference>
<evidence type="ECO:0000313" key="2">
    <source>
        <dbReference type="Proteomes" id="UP000279259"/>
    </source>
</evidence>
<dbReference type="InterPro" id="IPR023213">
    <property type="entry name" value="CAT-like_dom_sf"/>
</dbReference>
<name>A0A427Y2G3_9TREE</name>
<accession>A0A427Y2G3</accession>
<comment type="caution">
    <text evidence="1">The sequence shown here is derived from an EMBL/GenBank/DDBJ whole genome shotgun (WGS) entry which is preliminary data.</text>
</comment>
<protein>
    <submittedName>
        <fullName evidence="1">Uncharacterized protein</fullName>
    </submittedName>
</protein>
<evidence type="ECO:0000313" key="1">
    <source>
        <dbReference type="EMBL" id="RSH85270.1"/>
    </source>
</evidence>
<reference evidence="1 2" key="1">
    <citation type="submission" date="2018-11" db="EMBL/GenBank/DDBJ databases">
        <title>Genome sequence of Saitozyma podzolica DSM 27192.</title>
        <authorList>
            <person name="Aliyu H."/>
            <person name="Gorte O."/>
            <person name="Ochsenreither K."/>
        </authorList>
    </citation>
    <scope>NUCLEOTIDE SEQUENCE [LARGE SCALE GENOMIC DNA]</scope>
    <source>
        <strain evidence="1 2">DSM 27192</strain>
    </source>
</reference>
<dbReference type="AlphaFoldDB" id="A0A427Y2G3"/>
<proteinExistence type="predicted"/>
<organism evidence="1 2">
    <name type="scientific">Saitozyma podzolica</name>
    <dbReference type="NCBI Taxonomy" id="1890683"/>
    <lineage>
        <taxon>Eukaryota</taxon>
        <taxon>Fungi</taxon>
        <taxon>Dikarya</taxon>
        <taxon>Basidiomycota</taxon>
        <taxon>Agaricomycotina</taxon>
        <taxon>Tremellomycetes</taxon>
        <taxon>Tremellales</taxon>
        <taxon>Trimorphomycetaceae</taxon>
        <taxon>Saitozyma</taxon>
    </lineage>
</organism>
<gene>
    <name evidence="1" type="ORF">EHS25_005077</name>
</gene>
<dbReference type="SUPFAM" id="SSF52777">
    <property type="entry name" value="CoA-dependent acyltransferases"/>
    <property type="match status" value="1"/>
</dbReference>
<sequence length="480" mass="53186">MPELLDRLTTPIEDILLPVAGPDNPNLPAGTTSLPIHPISLWPIGTVTSVLCLPGEIDRERFEAALKRVTAVWPNTAGRYSRAAREGNPGEWDFSIRLTGSPIPVSYQTIQADAAFPTSTVVQPSLDPYTSALPPSFGKPDTDSPLLSIRVTTLLPSRSTVIGVIFGHILGDGSSGNLYLSHLSHFYEHGPEAVLEPSEYPSFFPHIDLPVYPPPAEVLAEYDSGQIRPREISEMMAGYGGAAEKYEAVTLTLRRAELRALHSLISDRAGESRLSEQDVLSGWWLSLLRRTGENIEKMVYTVNYRGMGGTHPGFPPNLRTLSANVAQMRCFPLGPATSSETREELEQISATARLVRDRLLEIRHNPESTLRWLSVPAYRLEQAAIEIKAQMLVPPEDEVMVNSNLRYDWNIAFGFPEDQTAYHTTFSTVRFLRVFQANPKRGERRGETDVELTFSVAKGGEAKAAVERVAEADRARWMKV</sequence>